<dbReference type="Proteomes" id="UP000523431">
    <property type="component" value="Unassembled WGS sequence"/>
</dbReference>
<dbReference type="PANTHER" id="PTHR42788:SF7">
    <property type="entry name" value="NITRATE ABC TRANSPORTER ATP-BINDING PROTEIN"/>
    <property type="match status" value="1"/>
</dbReference>
<evidence type="ECO:0000259" key="8">
    <source>
        <dbReference type="PROSITE" id="PS50893"/>
    </source>
</evidence>
<protein>
    <submittedName>
        <fullName evidence="10">Putative ABC transport system ATP-binding protein</fullName>
    </submittedName>
</protein>
<dbReference type="InterPro" id="IPR017871">
    <property type="entry name" value="ABC_transporter-like_CS"/>
</dbReference>
<dbReference type="InterPro" id="IPR003593">
    <property type="entry name" value="AAA+_ATPase"/>
</dbReference>
<keyword evidence="3" id="KW-0813">Transport</keyword>
<evidence type="ECO:0000256" key="2">
    <source>
        <dbReference type="ARBA" id="ARBA00005417"/>
    </source>
</evidence>
<evidence type="ECO:0000256" key="4">
    <source>
        <dbReference type="ARBA" id="ARBA00022475"/>
    </source>
</evidence>
<dbReference type="Gene3D" id="3.40.50.300">
    <property type="entry name" value="P-loop containing nucleotide triphosphate hydrolases"/>
    <property type="match status" value="1"/>
</dbReference>
<dbReference type="InterPro" id="IPR027417">
    <property type="entry name" value="P-loop_NTPase"/>
</dbReference>
<gene>
    <name evidence="9" type="ORF">GGE46_002012</name>
    <name evidence="10" type="ORF">GGE57_002077</name>
</gene>
<keyword evidence="5" id="KW-0547">Nucleotide-binding</keyword>
<dbReference type="AlphaFoldDB" id="A0A7W6ZGR1"/>
<name>A0A7W6ZGR1_RHIET</name>
<dbReference type="EMBL" id="JACIID010000003">
    <property type="protein sequence ID" value="MBB4535334.1"/>
    <property type="molecule type" value="Genomic_DNA"/>
</dbReference>
<dbReference type="PROSITE" id="PS50893">
    <property type="entry name" value="ABC_TRANSPORTER_2"/>
    <property type="match status" value="1"/>
</dbReference>
<dbReference type="GO" id="GO:0016887">
    <property type="term" value="F:ATP hydrolysis activity"/>
    <property type="evidence" value="ECO:0007669"/>
    <property type="project" value="InterPro"/>
</dbReference>
<comment type="caution">
    <text evidence="10">The sequence shown here is derived from an EMBL/GenBank/DDBJ whole genome shotgun (WGS) entry which is preliminary data.</text>
</comment>
<evidence type="ECO:0000256" key="6">
    <source>
        <dbReference type="ARBA" id="ARBA00022840"/>
    </source>
</evidence>
<comment type="subcellular location">
    <subcellularLocation>
        <location evidence="1">Cell membrane</location>
        <topology evidence="1">Peripheral membrane protein</topology>
    </subcellularLocation>
</comment>
<dbReference type="PROSITE" id="PS00211">
    <property type="entry name" value="ABC_TRANSPORTER_1"/>
    <property type="match status" value="1"/>
</dbReference>
<proteinExistence type="inferred from homology"/>
<evidence type="ECO:0000313" key="10">
    <source>
        <dbReference type="EMBL" id="MBB4535334.1"/>
    </source>
</evidence>
<accession>A0A7W6ZGR1</accession>
<dbReference type="InterPro" id="IPR050166">
    <property type="entry name" value="ABC_transporter_ATP-bind"/>
</dbReference>
<evidence type="ECO:0000313" key="12">
    <source>
        <dbReference type="Proteomes" id="UP000557344"/>
    </source>
</evidence>
<dbReference type="RefSeq" id="WP_183840048.1">
    <property type="nucleotide sequence ID" value="NZ_JACIHU010000003.1"/>
</dbReference>
<evidence type="ECO:0000256" key="7">
    <source>
        <dbReference type="ARBA" id="ARBA00023136"/>
    </source>
</evidence>
<evidence type="ECO:0000313" key="9">
    <source>
        <dbReference type="EMBL" id="MBB4479437.1"/>
    </source>
</evidence>
<dbReference type="InterPro" id="IPR003439">
    <property type="entry name" value="ABC_transporter-like_ATP-bd"/>
</dbReference>
<evidence type="ECO:0000256" key="5">
    <source>
        <dbReference type="ARBA" id="ARBA00022741"/>
    </source>
</evidence>
<dbReference type="EMBL" id="JACIHU010000003">
    <property type="protein sequence ID" value="MBB4479437.1"/>
    <property type="molecule type" value="Genomic_DNA"/>
</dbReference>
<dbReference type="GO" id="GO:0005524">
    <property type="term" value="F:ATP binding"/>
    <property type="evidence" value="ECO:0007669"/>
    <property type="project" value="UniProtKB-KW"/>
</dbReference>
<dbReference type="Proteomes" id="UP000557344">
    <property type="component" value="Unassembled WGS sequence"/>
</dbReference>
<evidence type="ECO:0000313" key="11">
    <source>
        <dbReference type="Proteomes" id="UP000523431"/>
    </source>
</evidence>
<dbReference type="PANTHER" id="PTHR42788">
    <property type="entry name" value="TAURINE IMPORT ATP-BINDING PROTEIN-RELATED"/>
    <property type="match status" value="1"/>
</dbReference>
<keyword evidence="7" id="KW-0472">Membrane</keyword>
<feature type="domain" description="ABC transporter" evidence="8">
    <location>
        <begin position="2"/>
        <end position="249"/>
    </location>
</feature>
<sequence>MISVKDIKVVFGRGTPLQKQALNGVSLTIEQGSFVTVIGSNGAGKSTLLGVLAGDVLPSEGQVLIGKSDVTRKSTAARAGLVARVFQDPLTGSCGSLSIEENLALAARRGEKRGLAPALGGKRRDYFKERIAELNLGLENRLKDRMDLLSGGQRQAVSLVMATLAGSEVLLLDEHTAALDPGMAEFVMNLTQKIVAERKLTTMMVTHSMRQALDYGHRTIMLHGGEIVLDVAGDNRKNLQVEDLIAMFRKMRGQTLDDDALLIG</sequence>
<dbReference type="GO" id="GO:0005886">
    <property type="term" value="C:plasma membrane"/>
    <property type="evidence" value="ECO:0007669"/>
    <property type="project" value="UniProtKB-SubCell"/>
</dbReference>
<keyword evidence="6 10" id="KW-0067">ATP-binding</keyword>
<dbReference type="SMART" id="SM00382">
    <property type="entry name" value="AAA"/>
    <property type="match status" value="1"/>
</dbReference>
<dbReference type="SUPFAM" id="SSF52540">
    <property type="entry name" value="P-loop containing nucleoside triphosphate hydrolases"/>
    <property type="match status" value="1"/>
</dbReference>
<dbReference type="Pfam" id="PF00005">
    <property type="entry name" value="ABC_tran"/>
    <property type="match status" value="1"/>
</dbReference>
<comment type="similarity">
    <text evidence="2">Belongs to the ABC transporter superfamily.</text>
</comment>
<organism evidence="10 11">
    <name type="scientific">Rhizobium etli</name>
    <dbReference type="NCBI Taxonomy" id="29449"/>
    <lineage>
        <taxon>Bacteria</taxon>
        <taxon>Pseudomonadati</taxon>
        <taxon>Pseudomonadota</taxon>
        <taxon>Alphaproteobacteria</taxon>
        <taxon>Hyphomicrobiales</taxon>
        <taxon>Rhizobiaceae</taxon>
        <taxon>Rhizobium/Agrobacterium group</taxon>
        <taxon>Rhizobium</taxon>
    </lineage>
</organism>
<evidence type="ECO:0000256" key="1">
    <source>
        <dbReference type="ARBA" id="ARBA00004202"/>
    </source>
</evidence>
<evidence type="ECO:0000256" key="3">
    <source>
        <dbReference type="ARBA" id="ARBA00022448"/>
    </source>
</evidence>
<reference evidence="11 12" key="1">
    <citation type="submission" date="2020-08" db="EMBL/GenBank/DDBJ databases">
        <title>Genomic Encyclopedia of Type Strains, Phase IV (KMG-V): Genome sequencing to study the core and pangenomes of soil and plant-associated prokaryotes.</title>
        <authorList>
            <person name="Whitman W."/>
        </authorList>
    </citation>
    <scope>NUCLEOTIDE SEQUENCE [LARGE SCALE GENOMIC DNA]</scope>
    <source>
        <strain evidence="9 12">SEMIA 471</strain>
        <strain evidence="10 11">SEMIA 489</strain>
    </source>
</reference>
<keyword evidence="4" id="KW-1003">Cell membrane</keyword>